<protein>
    <recommendedName>
        <fullName evidence="5">Zn(2)-C6 fungal-type domain-containing protein</fullName>
    </recommendedName>
</protein>
<dbReference type="Pfam" id="PF00172">
    <property type="entry name" value="Zn_clus"/>
    <property type="match status" value="1"/>
</dbReference>
<dbReference type="PROSITE" id="PS50048">
    <property type="entry name" value="ZN2_CY6_FUNGAL_2"/>
    <property type="match status" value="1"/>
</dbReference>
<evidence type="ECO:0000313" key="7">
    <source>
        <dbReference type="Proteomes" id="UP000076632"/>
    </source>
</evidence>
<dbReference type="AlphaFoldDB" id="A0A165HRT3"/>
<dbReference type="PANTHER" id="PTHR46910">
    <property type="entry name" value="TRANSCRIPTION FACTOR PDR1"/>
    <property type="match status" value="1"/>
</dbReference>
<evidence type="ECO:0000313" key="6">
    <source>
        <dbReference type="EMBL" id="KZF23872.1"/>
    </source>
</evidence>
<comment type="subcellular location">
    <subcellularLocation>
        <location evidence="1">Nucleus</location>
    </subcellularLocation>
</comment>
<organism evidence="6 7">
    <name type="scientific">Xylona heveae (strain CBS 132557 / TC161)</name>
    <dbReference type="NCBI Taxonomy" id="1328760"/>
    <lineage>
        <taxon>Eukaryota</taxon>
        <taxon>Fungi</taxon>
        <taxon>Dikarya</taxon>
        <taxon>Ascomycota</taxon>
        <taxon>Pezizomycotina</taxon>
        <taxon>Xylonomycetes</taxon>
        <taxon>Xylonales</taxon>
        <taxon>Xylonaceae</taxon>
        <taxon>Xylona</taxon>
    </lineage>
</organism>
<dbReference type="RefSeq" id="XP_018189427.1">
    <property type="nucleotide sequence ID" value="XM_018329044.1"/>
</dbReference>
<dbReference type="GO" id="GO:0003677">
    <property type="term" value="F:DNA binding"/>
    <property type="evidence" value="ECO:0007669"/>
    <property type="project" value="UniProtKB-KW"/>
</dbReference>
<dbReference type="Proteomes" id="UP000076632">
    <property type="component" value="Unassembled WGS sequence"/>
</dbReference>
<dbReference type="InterPro" id="IPR050987">
    <property type="entry name" value="AtrR-like"/>
</dbReference>
<evidence type="ECO:0000256" key="3">
    <source>
        <dbReference type="ARBA" id="ARBA00023125"/>
    </source>
</evidence>
<dbReference type="STRING" id="1328760.A0A165HRT3"/>
<dbReference type="GeneID" id="28894181"/>
<dbReference type="InterPro" id="IPR001138">
    <property type="entry name" value="Zn2Cys6_DnaBD"/>
</dbReference>
<dbReference type="OrthoDB" id="2943660at2759"/>
<gene>
    <name evidence="6" type="ORF">L228DRAFT_125479</name>
</gene>
<evidence type="ECO:0000256" key="1">
    <source>
        <dbReference type="ARBA" id="ARBA00004123"/>
    </source>
</evidence>
<dbReference type="SMART" id="SM00066">
    <property type="entry name" value="GAL4"/>
    <property type="match status" value="1"/>
</dbReference>
<dbReference type="CDD" id="cd00067">
    <property type="entry name" value="GAL4"/>
    <property type="match status" value="1"/>
</dbReference>
<dbReference type="EMBL" id="KV407457">
    <property type="protein sequence ID" value="KZF23872.1"/>
    <property type="molecule type" value="Genomic_DNA"/>
</dbReference>
<keyword evidence="7" id="KW-1185">Reference proteome</keyword>
<accession>A0A165HRT3</accession>
<keyword evidence="2" id="KW-0479">Metal-binding</keyword>
<dbReference type="GO" id="GO:0005634">
    <property type="term" value="C:nucleus"/>
    <property type="evidence" value="ECO:0007669"/>
    <property type="project" value="UniProtKB-SubCell"/>
</dbReference>
<evidence type="ECO:0000259" key="5">
    <source>
        <dbReference type="PROSITE" id="PS50048"/>
    </source>
</evidence>
<dbReference type="GO" id="GO:0000981">
    <property type="term" value="F:DNA-binding transcription factor activity, RNA polymerase II-specific"/>
    <property type="evidence" value="ECO:0007669"/>
    <property type="project" value="InterPro"/>
</dbReference>
<name>A0A165HRT3_XYLHT</name>
<reference evidence="6 7" key="1">
    <citation type="journal article" date="2016" name="Fungal Biol.">
        <title>The genome of Xylona heveae provides a window into fungal endophytism.</title>
        <authorList>
            <person name="Gazis R."/>
            <person name="Kuo A."/>
            <person name="Riley R."/>
            <person name="LaButti K."/>
            <person name="Lipzen A."/>
            <person name="Lin J."/>
            <person name="Amirebrahimi M."/>
            <person name="Hesse C.N."/>
            <person name="Spatafora J.W."/>
            <person name="Henrissat B."/>
            <person name="Hainaut M."/>
            <person name="Grigoriev I.V."/>
            <person name="Hibbett D.S."/>
        </authorList>
    </citation>
    <scope>NUCLEOTIDE SEQUENCE [LARGE SCALE GENOMIC DNA]</scope>
    <source>
        <strain evidence="6 7">TC161</strain>
    </source>
</reference>
<feature type="domain" description="Zn(2)-C6 fungal-type" evidence="5">
    <location>
        <begin position="11"/>
        <end position="40"/>
    </location>
</feature>
<dbReference type="SUPFAM" id="SSF57701">
    <property type="entry name" value="Zn2/Cys6 DNA-binding domain"/>
    <property type="match status" value="1"/>
</dbReference>
<keyword evidence="4" id="KW-0539">Nucleus</keyword>
<evidence type="ECO:0000256" key="4">
    <source>
        <dbReference type="ARBA" id="ARBA00023242"/>
    </source>
</evidence>
<dbReference type="PROSITE" id="PS00463">
    <property type="entry name" value="ZN2_CY6_FUNGAL_1"/>
    <property type="match status" value="1"/>
</dbReference>
<dbReference type="PANTHER" id="PTHR46910:SF3">
    <property type="entry name" value="HALOTOLERANCE PROTEIN 9-RELATED"/>
    <property type="match status" value="1"/>
</dbReference>
<dbReference type="InParanoid" id="A0A165HRT3"/>
<sequence>MVAPNPRATNACQSCRRRKVKCSGEQPCRSCSRHNWECTFGHVGRKRYSEAYVCTSLCEQYPFIDRREAM</sequence>
<dbReference type="GO" id="GO:0008270">
    <property type="term" value="F:zinc ion binding"/>
    <property type="evidence" value="ECO:0007669"/>
    <property type="project" value="InterPro"/>
</dbReference>
<dbReference type="InterPro" id="IPR036864">
    <property type="entry name" value="Zn2-C6_fun-type_DNA-bd_sf"/>
</dbReference>
<dbReference type="Gene3D" id="4.10.240.10">
    <property type="entry name" value="Zn(2)-C6 fungal-type DNA-binding domain"/>
    <property type="match status" value="1"/>
</dbReference>
<proteinExistence type="predicted"/>
<keyword evidence="3" id="KW-0238">DNA-binding</keyword>
<evidence type="ECO:0000256" key="2">
    <source>
        <dbReference type="ARBA" id="ARBA00022723"/>
    </source>
</evidence>